<accession>A0A931MMZ8</accession>
<dbReference type="EMBL" id="JADZGI010000005">
    <property type="protein sequence ID" value="MBH0114924.1"/>
    <property type="molecule type" value="Genomic_DNA"/>
</dbReference>
<dbReference type="AlphaFoldDB" id="A0A931MMZ8"/>
<dbReference type="Proteomes" id="UP000617634">
    <property type="component" value="Unassembled WGS sequence"/>
</dbReference>
<gene>
    <name evidence="1" type="ORF">I5E68_18420</name>
</gene>
<evidence type="ECO:0000313" key="1">
    <source>
        <dbReference type="EMBL" id="MBH0114924.1"/>
    </source>
</evidence>
<dbReference type="RefSeq" id="WP_197166952.1">
    <property type="nucleotide sequence ID" value="NZ_JADZGI010000005.1"/>
</dbReference>
<reference evidence="1" key="1">
    <citation type="submission" date="2020-11" db="EMBL/GenBank/DDBJ databases">
        <title>Novosphingobium aureum sp. nov., a marine bacterium isolated from sediment of a salt flat.</title>
        <authorList>
            <person name="Yoo Y."/>
            <person name="Kim J.-J."/>
        </authorList>
    </citation>
    <scope>NUCLEOTIDE SEQUENCE</scope>
    <source>
        <strain evidence="1">YJ-S2-02</strain>
    </source>
</reference>
<comment type="caution">
    <text evidence="1">The sequence shown here is derived from an EMBL/GenBank/DDBJ whole genome shotgun (WGS) entry which is preliminary data.</text>
</comment>
<protein>
    <submittedName>
        <fullName evidence="1">Uncharacterized protein</fullName>
    </submittedName>
</protein>
<organism evidence="1 2">
    <name type="scientific">Novosphingobium aureum</name>
    <dbReference type="NCBI Taxonomy" id="2792964"/>
    <lineage>
        <taxon>Bacteria</taxon>
        <taxon>Pseudomonadati</taxon>
        <taxon>Pseudomonadota</taxon>
        <taxon>Alphaproteobacteria</taxon>
        <taxon>Sphingomonadales</taxon>
        <taxon>Sphingomonadaceae</taxon>
        <taxon>Novosphingobium</taxon>
    </lineage>
</organism>
<proteinExistence type="predicted"/>
<keyword evidence="2" id="KW-1185">Reference proteome</keyword>
<evidence type="ECO:0000313" key="2">
    <source>
        <dbReference type="Proteomes" id="UP000617634"/>
    </source>
</evidence>
<sequence>MSDPTRFNHPIRETLAEADVGRVGSAVLALTRELWVLSDRMAVMEALLERHGIDIGGEIECFEPDAQMQARLDQRGQALVEGILAALAGTEGD</sequence>
<name>A0A931MMZ8_9SPHN</name>